<proteinExistence type="predicted"/>
<protein>
    <submittedName>
        <fullName evidence="1">Uncharacterized protein</fullName>
    </submittedName>
</protein>
<gene>
    <name evidence="1" type="ORF">Tam10B_0806</name>
</gene>
<comment type="caution">
    <text evidence="1">The sequence shown here is derived from an EMBL/GenBank/DDBJ whole genome shotgun (WGS) entry which is preliminary data.</text>
</comment>
<dbReference type="OrthoDB" id="4988171at2"/>
<reference evidence="1 2" key="1">
    <citation type="submission" date="2017-05" db="EMBL/GenBank/DDBJ databases">
        <title>Bifidobacterium vansinderenii sp. nov.</title>
        <authorList>
            <person name="Lugli G.A."/>
            <person name="Duranti S."/>
            <person name="Mangifesta M."/>
        </authorList>
    </citation>
    <scope>NUCLEOTIDE SEQUENCE [LARGE SCALE GENOMIC DNA]</scope>
    <source>
        <strain evidence="1 2">Tam10B</strain>
    </source>
</reference>
<dbReference type="AlphaFoldDB" id="A0A229VZK5"/>
<evidence type="ECO:0000313" key="1">
    <source>
        <dbReference type="EMBL" id="OXN00850.1"/>
    </source>
</evidence>
<sequence length="240" mass="27060">MNDFELPFPWKEVSPAASADATEVLGRIGARKDESYRGDITEDSLLEQTAGCRLTYADMTDADVMRDSMMTLPKSARSYYVMGHRWVRIKNMENDVEVMLRLQSRMPESKEIYISAIVVPFQQGREMNGADLRDVPVGAIAAAYTRRELQGTINVNRTFALGDDIKRDPMEKLPKPSGSDRFLALVGRQYDALEESHPGESIARLLAEHNGTKLPNAQRWIATARKRGFLTPVARGQRKR</sequence>
<evidence type="ECO:0000313" key="2">
    <source>
        <dbReference type="Proteomes" id="UP000215433"/>
    </source>
</evidence>
<accession>A0A229VZK5</accession>
<dbReference type="EMBL" id="NEWD01000007">
    <property type="protein sequence ID" value="OXN00850.1"/>
    <property type="molecule type" value="Genomic_DNA"/>
</dbReference>
<dbReference type="RefSeq" id="WP_143248533.1">
    <property type="nucleotide sequence ID" value="NZ_NEWD01000007.1"/>
</dbReference>
<organism evidence="1 2">
    <name type="scientific">Bifidobacterium vansinderenii</name>
    <dbReference type="NCBI Taxonomy" id="1984871"/>
    <lineage>
        <taxon>Bacteria</taxon>
        <taxon>Bacillati</taxon>
        <taxon>Actinomycetota</taxon>
        <taxon>Actinomycetes</taxon>
        <taxon>Bifidobacteriales</taxon>
        <taxon>Bifidobacteriaceae</taxon>
        <taxon>Bifidobacterium</taxon>
    </lineage>
</organism>
<dbReference type="Proteomes" id="UP000215433">
    <property type="component" value="Unassembled WGS sequence"/>
</dbReference>
<keyword evidence="2" id="KW-1185">Reference proteome</keyword>
<name>A0A229VZK5_9BIFI</name>